<dbReference type="RefSeq" id="WP_131581389.1">
    <property type="nucleotide sequence ID" value="NZ_SJZJ01000002.1"/>
</dbReference>
<name>A0A4R1CHN9_9ACTN</name>
<gene>
    <name evidence="1" type="ORF">EPD65_01825</name>
</gene>
<dbReference type="InterPro" id="IPR014710">
    <property type="entry name" value="RmlC-like_jellyroll"/>
</dbReference>
<dbReference type="InterPro" id="IPR011051">
    <property type="entry name" value="RmlC_Cupin_sf"/>
</dbReference>
<sequence length="119" mass="12709">MTGIATRNMEAPHETRQFHGHGHLDVVTLGDFTLGRAVFEPGWRWSNDVKPLAGTDSCQTAHSGICLSGHMTVRMDDGSEAQMGPGDVVTIAPGHDAWVDGDEECVFLDTGIAAYAMPA</sequence>
<dbReference type="Proteomes" id="UP000295453">
    <property type="component" value="Unassembled WGS sequence"/>
</dbReference>
<evidence type="ECO:0000313" key="2">
    <source>
        <dbReference type="Proteomes" id="UP000295453"/>
    </source>
</evidence>
<comment type="caution">
    <text evidence="1">The sequence shown here is derived from an EMBL/GenBank/DDBJ whole genome shotgun (WGS) entry which is preliminary data.</text>
</comment>
<dbReference type="AlphaFoldDB" id="A0A4R1CHN9"/>
<accession>A0A4R1CHN9</accession>
<organism evidence="1 2">
    <name type="scientific">Nocardioides jejuensis</name>
    <dbReference type="NCBI Taxonomy" id="2502782"/>
    <lineage>
        <taxon>Bacteria</taxon>
        <taxon>Bacillati</taxon>
        <taxon>Actinomycetota</taxon>
        <taxon>Actinomycetes</taxon>
        <taxon>Propionibacteriales</taxon>
        <taxon>Nocardioidaceae</taxon>
        <taxon>Nocardioides</taxon>
    </lineage>
</organism>
<dbReference type="Gene3D" id="2.60.120.10">
    <property type="entry name" value="Jelly Rolls"/>
    <property type="match status" value="1"/>
</dbReference>
<dbReference type="SUPFAM" id="SSF51182">
    <property type="entry name" value="RmlC-like cupins"/>
    <property type="match status" value="1"/>
</dbReference>
<reference evidence="1 2" key="1">
    <citation type="submission" date="2019-03" db="EMBL/GenBank/DDBJ databases">
        <authorList>
            <person name="Kim M.K.M."/>
        </authorList>
    </citation>
    <scope>NUCLEOTIDE SEQUENCE [LARGE SCALE GENOMIC DNA]</scope>
    <source>
        <strain evidence="1 2">18JY15-6</strain>
    </source>
</reference>
<protein>
    <submittedName>
        <fullName evidence="1">Cupin</fullName>
    </submittedName>
</protein>
<keyword evidence="2" id="KW-1185">Reference proteome</keyword>
<dbReference type="CDD" id="cd06990">
    <property type="entry name" value="cupin_DUF861"/>
    <property type="match status" value="1"/>
</dbReference>
<proteinExistence type="predicted"/>
<dbReference type="EMBL" id="SJZJ01000002">
    <property type="protein sequence ID" value="TCJ30800.1"/>
    <property type="molecule type" value="Genomic_DNA"/>
</dbReference>
<evidence type="ECO:0000313" key="1">
    <source>
        <dbReference type="EMBL" id="TCJ30800.1"/>
    </source>
</evidence>
<dbReference type="OrthoDB" id="161242at2"/>